<accession>A0AA88A524</accession>
<comment type="caution">
    <text evidence="1">The sequence shown here is derived from an EMBL/GenBank/DDBJ whole genome shotgun (WGS) entry which is preliminary data.</text>
</comment>
<name>A0AA88A524_FICCA</name>
<proteinExistence type="predicted"/>
<reference evidence="1" key="1">
    <citation type="submission" date="2023-07" db="EMBL/GenBank/DDBJ databases">
        <title>draft genome sequence of fig (Ficus carica).</title>
        <authorList>
            <person name="Takahashi T."/>
            <person name="Nishimura K."/>
        </authorList>
    </citation>
    <scope>NUCLEOTIDE SEQUENCE</scope>
</reference>
<evidence type="ECO:0000313" key="2">
    <source>
        <dbReference type="Proteomes" id="UP001187192"/>
    </source>
</evidence>
<sequence length="100" mass="11405">MKQNHPVWLWTTRNLLIVRNEDFSDEGYLRLRARIFVDSEAEAMEPLGDSLDGRLGKHGALEMELRMVSFSGLGFSVENGEEKEKKMNGREGTIAYITSK</sequence>
<keyword evidence="2" id="KW-1185">Reference proteome</keyword>
<dbReference type="EMBL" id="BTGU01000021">
    <property type="protein sequence ID" value="GMN45919.1"/>
    <property type="molecule type" value="Genomic_DNA"/>
</dbReference>
<protein>
    <submittedName>
        <fullName evidence="1">Uncharacterized protein</fullName>
    </submittedName>
</protein>
<organism evidence="1 2">
    <name type="scientific">Ficus carica</name>
    <name type="common">Common fig</name>
    <dbReference type="NCBI Taxonomy" id="3494"/>
    <lineage>
        <taxon>Eukaryota</taxon>
        <taxon>Viridiplantae</taxon>
        <taxon>Streptophyta</taxon>
        <taxon>Embryophyta</taxon>
        <taxon>Tracheophyta</taxon>
        <taxon>Spermatophyta</taxon>
        <taxon>Magnoliopsida</taxon>
        <taxon>eudicotyledons</taxon>
        <taxon>Gunneridae</taxon>
        <taxon>Pentapetalae</taxon>
        <taxon>rosids</taxon>
        <taxon>fabids</taxon>
        <taxon>Rosales</taxon>
        <taxon>Moraceae</taxon>
        <taxon>Ficeae</taxon>
        <taxon>Ficus</taxon>
    </lineage>
</organism>
<dbReference type="Proteomes" id="UP001187192">
    <property type="component" value="Unassembled WGS sequence"/>
</dbReference>
<gene>
    <name evidence="1" type="ORF">TIFTF001_015102</name>
</gene>
<dbReference type="AlphaFoldDB" id="A0AA88A524"/>
<evidence type="ECO:0000313" key="1">
    <source>
        <dbReference type="EMBL" id="GMN45919.1"/>
    </source>
</evidence>